<evidence type="ECO:0000256" key="3">
    <source>
        <dbReference type="ARBA" id="ARBA00022989"/>
    </source>
</evidence>
<evidence type="ECO:0000256" key="5">
    <source>
        <dbReference type="SAM" id="Phobius"/>
    </source>
</evidence>
<dbReference type="Proteomes" id="UP000520198">
    <property type="component" value="Unassembled WGS sequence"/>
</dbReference>
<accession>A0A7Y6Q1U7</accession>
<comment type="caution">
    <text evidence="6">The sequence shown here is derived from an EMBL/GenBank/DDBJ whole genome shotgun (WGS) entry which is preliminary data.</text>
</comment>
<organism evidence="6 7">
    <name type="scientific">Ensifer oleiphilus</name>
    <dbReference type="NCBI Taxonomy" id="2742698"/>
    <lineage>
        <taxon>Bacteria</taxon>
        <taxon>Pseudomonadati</taxon>
        <taxon>Pseudomonadota</taxon>
        <taxon>Alphaproteobacteria</taxon>
        <taxon>Hyphomicrobiales</taxon>
        <taxon>Rhizobiaceae</taxon>
        <taxon>Sinorhizobium/Ensifer group</taxon>
        <taxon>Ensifer</taxon>
    </lineage>
</organism>
<reference evidence="6 7" key="1">
    <citation type="submission" date="2020-06" db="EMBL/GenBank/DDBJ databases">
        <authorList>
            <person name="Grouzdev D.S."/>
        </authorList>
    </citation>
    <scope>NUCLEOTIDE SEQUENCE [LARGE SCALE GENOMIC DNA]</scope>
    <source>
        <strain evidence="6 7">HO-A22</strain>
    </source>
</reference>
<feature type="transmembrane region" description="Helical" evidence="5">
    <location>
        <begin position="20"/>
        <end position="38"/>
    </location>
</feature>
<gene>
    <name evidence="6" type="ORF">HT585_01520</name>
</gene>
<dbReference type="EMBL" id="JABWDU010000001">
    <property type="protein sequence ID" value="NVD37519.1"/>
    <property type="molecule type" value="Genomic_DNA"/>
</dbReference>
<proteinExistence type="predicted"/>
<keyword evidence="4 5" id="KW-0472">Membrane</keyword>
<keyword evidence="7" id="KW-1185">Reference proteome</keyword>
<sequence length="141" mass="14939">MNTALVMPAPAGKMVILGRVLSGMVVAFLAFDGAIKLVPLDVVTETLAVLGYPAEVGLARTLGVLTLLCAVLYVIPKTSVLGAILLTGYLGGAMATHLRADSPLFTHLLFGFYLGVIAWAGLWLRDSRVRALIPFKDETQA</sequence>
<evidence type="ECO:0000313" key="7">
    <source>
        <dbReference type="Proteomes" id="UP000520198"/>
    </source>
</evidence>
<dbReference type="GO" id="GO:0016020">
    <property type="term" value="C:membrane"/>
    <property type="evidence" value="ECO:0007669"/>
    <property type="project" value="UniProtKB-SubCell"/>
</dbReference>
<evidence type="ECO:0000313" key="6">
    <source>
        <dbReference type="EMBL" id="NVD37519.1"/>
    </source>
</evidence>
<protein>
    <submittedName>
        <fullName evidence="6">DoxX family protein</fullName>
    </submittedName>
</protein>
<dbReference type="AlphaFoldDB" id="A0A7Y6Q1U7"/>
<feature type="transmembrane region" description="Helical" evidence="5">
    <location>
        <begin position="104"/>
        <end position="124"/>
    </location>
</feature>
<dbReference type="InterPro" id="IPR032808">
    <property type="entry name" value="DoxX"/>
</dbReference>
<evidence type="ECO:0000256" key="1">
    <source>
        <dbReference type="ARBA" id="ARBA00004141"/>
    </source>
</evidence>
<dbReference type="RefSeq" id="WP_176351316.1">
    <property type="nucleotide sequence ID" value="NZ_JABWDU010000001.1"/>
</dbReference>
<dbReference type="Pfam" id="PF13564">
    <property type="entry name" value="DoxX_2"/>
    <property type="match status" value="1"/>
</dbReference>
<keyword evidence="3 5" id="KW-1133">Transmembrane helix</keyword>
<evidence type="ECO:0000256" key="2">
    <source>
        <dbReference type="ARBA" id="ARBA00022692"/>
    </source>
</evidence>
<evidence type="ECO:0000256" key="4">
    <source>
        <dbReference type="ARBA" id="ARBA00023136"/>
    </source>
</evidence>
<name>A0A7Y6Q1U7_9HYPH</name>
<keyword evidence="2 5" id="KW-0812">Transmembrane</keyword>
<comment type="subcellular location">
    <subcellularLocation>
        <location evidence="1">Membrane</location>
        <topology evidence="1">Multi-pass membrane protein</topology>
    </subcellularLocation>
</comment>